<evidence type="ECO:0000313" key="3">
    <source>
        <dbReference type="Proteomes" id="UP000054032"/>
    </source>
</evidence>
<organism evidence="2 3">
    <name type="scientific">Bipolaris oryzae ATCC 44560</name>
    <dbReference type="NCBI Taxonomy" id="930090"/>
    <lineage>
        <taxon>Eukaryota</taxon>
        <taxon>Fungi</taxon>
        <taxon>Dikarya</taxon>
        <taxon>Ascomycota</taxon>
        <taxon>Pezizomycotina</taxon>
        <taxon>Dothideomycetes</taxon>
        <taxon>Pleosporomycetidae</taxon>
        <taxon>Pleosporales</taxon>
        <taxon>Pleosporineae</taxon>
        <taxon>Pleosporaceae</taxon>
        <taxon>Bipolaris</taxon>
    </lineage>
</organism>
<dbReference type="AlphaFoldDB" id="W6ZJC4"/>
<dbReference type="EMBL" id="KI963951">
    <property type="protein sequence ID" value="EUC47574.1"/>
    <property type="molecule type" value="Genomic_DNA"/>
</dbReference>
<dbReference type="KEGG" id="bor:COCMIDRAFT_89864"/>
<feature type="compositionally biased region" description="Basic and acidic residues" evidence="1">
    <location>
        <begin position="21"/>
        <end position="42"/>
    </location>
</feature>
<dbReference type="GeneID" id="19127564"/>
<dbReference type="RefSeq" id="XP_007685957.1">
    <property type="nucleotide sequence ID" value="XM_007687767.1"/>
</dbReference>
<reference evidence="2 3" key="1">
    <citation type="journal article" date="2013" name="PLoS Genet.">
        <title>Comparative genome structure, secondary metabolite, and effector coding capacity across Cochliobolus pathogens.</title>
        <authorList>
            <person name="Condon B.J."/>
            <person name="Leng Y."/>
            <person name="Wu D."/>
            <person name="Bushley K.E."/>
            <person name="Ohm R.A."/>
            <person name="Otillar R."/>
            <person name="Martin J."/>
            <person name="Schackwitz W."/>
            <person name="Grimwood J."/>
            <person name="MohdZainudin N."/>
            <person name="Xue C."/>
            <person name="Wang R."/>
            <person name="Manning V.A."/>
            <person name="Dhillon B."/>
            <person name="Tu Z.J."/>
            <person name="Steffenson B.J."/>
            <person name="Salamov A."/>
            <person name="Sun H."/>
            <person name="Lowry S."/>
            <person name="LaButti K."/>
            <person name="Han J."/>
            <person name="Copeland A."/>
            <person name="Lindquist E."/>
            <person name="Barry K."/>
            <person name="Schmutz J."/>
            <person name="Baker S.E."/>
            <person name="Ciuffetti L.M."/>
            <person name="Grigoriev I.V."/>
            <person name="Zhong S."/>
            <person name="Turgeon B.G."/>
        </authorList>
    </citation>
    <scope>NUCLEOTIDE SEQUENCE [LARGE SCALE GENOMIC DNA]</scope>
    <source>
        <strain evidence="2 3">ATCC 44560</strain>
    </source>
</reference>
<sequence length="205" mass="22213">MAHNQSQSGSHSHGSAHRGGGRKDDRRSDGQGDGKSSKRVDNKSSAGSAQSASSSKDHHYDPQYDPHYAPVARPMLNDFTHLANAVNNPALSVGILPSHEVVDASRSGPDAVRRSFGSSGFSAPRAGQAHQVQYAMYPPQAQQAFHLSSGYDHTGPYNAIGHVRVNGQVYEDSELYEEYRPCDQGEELDDNHSGDWYNVGSNVSY</sequence>
<keyword evidence="3" id="KW-1185">Reference proteome</keyword>
<feature type="compositionally biased region" description="Low complexity" evidence="1">
    <location>
        <begin position="44"/>
        <end position="54"/>
    </location>
</feature>
<evidence type="ECO:0000256" key="1">
    <source>
        <dbReference type="SAM" id="MobiDB-lite"/>
    </source>
</evidence>
<feature type="region of interest" description="Disordered" evidence="1">
    <location>
        <begin position="1"/>
        <end position="69"/>
    </location>
</feature>
<gene>
    <name evidence="2" type="ORF">COCMIDRAFT_89864</name>
</gene>
<evidence type="ECO:0000313" key="2">
    <source>
        <dbReference type="EMBL" id="EUC47574.1"/>
    </source>
</evidence>
<dbReference type="Proteomes" id="UP000054032">
    <property type="component" value="Unassembled WGS sequence"/>
</dbReference>
<dbReference type="OrthoDB" id="3693211at2759"/>
<dbReference type="HOGENOM" id="CLU_1337404_0_0_1"/>
<name>W6ZJC4_COCMI</name>
<feature type="compositionally biased region" description="Basic and acidic residues" evidence="1">
    <location>
        <begin position="55"/>
        <end position="64"/>
    </location>
</feature>
<feature type="region of interest" description="Disordered" evidence="1">
    <location>
        <begin position="184"/>
        <end position="205"/>
    </location>
</feature>
<accession>W6ZJC4</accession>
<proteinExistence type="predicted"/>
<feature type="compositionally biased region" description="Low complexity" evidence="1">
    <location>
        <begin position="1"/>
        <end position="13"/>
    </location>
</feature>
<protein>
    <submittedName>
        <fullName evidence="2">Uncharacterized protein</fullName>
    </submittedName>
</protein>